<evidence type="ECO:0000256" key="1">
    <source>
        <dbReference type="ARBA" id="ARBA00001971"/>
    </source>
</evidence>
<keyword evidence="7 9" id="KW-0503">Monooxygenase</keyword>
<keyword evidence="11" id="KW-1185">Reference proteome</keyword>
<evidence type="ECO:0000256" key="9">
    <source>
        <dbReference type="RuleBase" id="RU000461"/>
    </source>
</evidence>
<sequence length="509" mass="56887">MDLRILTTLFIFFLLTVFIKRLRRPRPKQRILRQPPGPWNLPVIGSLHHLLRPQPPHQILRRLSAVHGPIMRLKLGEIPAVVISSSAAAKEILKTHDISFASRPIPSSLNVICYGGKDIAFAPYGDFWRQMRRLCLLELFSAKRVQSFRYIREAEISNLIRSIAEAAASGVSVDLSHQLSLLANNITSRAVVGGKTADQKLFQSALAAVVELASGFNVVDIFPSMPFIARITGFKRKLGQCHRMLDHANEEIIQEHKKRQGQLFALEEDITDVLLRIQAADSLQIPITNDHIKAVINDLLLAGTGTTATTIVWAMSELIRNPTVKSKAQSEVREAFGRGILPNTAAEEEPMSGGKLGYLKLVIKEALRMHPPVPLLLPRENQERCEVMGYEIPAKTTVMVNAWAIGRDASNWEDPDAFRPERFEGSAVDYKGGNMELIPFGGGRRICPGMSFGLAAVEMALARMLYYFDWEYLTKRGEELDMTEAPGLAMERKFPLCLLPIQRFPLPTA</sequence>
<dbReference type="InterPro" id="IPR036396">
    <property type="entry name" value="Cyt_P450_sf"/>
</dbReference>
<proteinExistence type="inferred from homology"/>
<keyword evidence="3 8" id="KW-0349">Heme</keyword>
<dbReference type="Proteomes" id="UP001418222">
    <property type="component" value="Unassembled WGS sequence"/>
</dbReference>
<accession>A0AAP0AYF4</accession>
<keyword evidence="5 9" id="KW-0560">Oxidoreductase</keyword>
<dbReference type="PRINTS" id="PR00385">
    <property type="entry name" value="P450"/>
</dbReference>
<keyword evidence="4 8" id="KW-0479">Metal-binding</keyword>
<dbReference type="SUPFAM" id="SSF48264">
    <property type="entry name" value="Cytochrome P450"/>
    <property type="match status" value="1"/>
</dbReference>
<reference evidence="10 11" key="1">
    <citation type="journal article" date="2022" name="Nat. Plants">
        <title>Genomes of leafy and leafless Platanthera orchids illuminate the evolution of mycoheterotrophy.</title>
        <authorList>
            <person name="Li M.H."/>
            <person name="Liu K.W."/>
            <person name="Li Z."/>
            <person name="Lu H.C."/>
            <person name="Ye Q.L."/>
            <person name="Zhang D."/>
            <person name="Wang J.Y."/>
            <person name="Li Y.F."/>
            <person name="Zhong Z.M."/>
            <person name="Liu X."/>
            <person name="Yu X."/>
            <person name="Liu D.K."/>
            <person name="Tu X.D."/>
            <person name="Liu B."/>
            <person name="Hao Y."/>
            <person name="Liao X.Y."/>
            <person name="Jiang Y.T."/>
            <person name="Sun W.H."/>
            <person name="Chen J."/>
            <person name="Chen Y.Q."/>
            <person name="Ai Y."/>
            <person name="Zhai J.W."/>
            <person name="Wu S.S."/>
            <person name="Zhou Z."/>
            <person name="Hsiao Y.Y."/>
            <person name="Wu W.L."/>
            <person name="Chen Y.Y."/>
            <person name="Lin Y.F."/>
            <person name="Hsu J.L."/>
            <person name="Li C.Y."/>
            <person name="Wang Z.W."/>
            <person name="Zhao X."/>
            <person name="Zhong W.Y."/>
            <person name="Ma X.K."/>
            <person name="Ma L."/>
            <person name="Huang J."/>
            <person name="Chen G.Z."/>
            <person name="Huang M.Z."/>
            <person name="Huang L."/>
            <person name="Peng D.H."/>
            <person name="Luo Y.B."/>
            <person name="Zou S.Q."/>
            <person name="Chen S.P."/>
            <person name="Lan S."/>
            <person name="Tsai W.C."/>
            <person name="Van de Peer Y."/>
            <person name="Liu Z.J."/>
        </authorList>
    </citation>
    <scope>NUCLEOTIDE SEQUENCE [LARGE SCALE GENOMIC DNA]</scope>
    <source>
        <strain evidence="10">Lor287</strain>
    </source>
</reference>
<dbReference type="AlphaFoldDB" id="A0AAP0AYF4"/>
<dbReference type="EMBL" id="JBBWWQ010000019">
    <property type="protein sequence ID" value="KAK8919163.1"/>
    <property type="molecule type" value="Genomic_DNA"/>
</dbReference>
<dbReference type="PRINTS" id="PR00463">
    <property type="entry name" value="EP450I"/>
</dbReference>
<dbReference type="GO" id="GO:0005506">
    <property type="term" value="F:iron ion binding"/>
    <property type="evidence" value="ECO:0007669"/>
    <property type="project" value="InterPro"/>
</dbReference>
<dbReference type="Gene3D" id="1.10.630.10">
    <property type="entry name" value="Cytochrome P450"/>
    <property type="match status" value="1"/>
</dbReference>
<organism evidence="10 11">
    <name type="scientific">Platanthera zijinensis</name>
    <dbReference type="NCBI Taxonomy" id="2320716"/>
    <lineage>
        <taxon>Eukaryota</taxon>
        <taxon>Viridiplantae</taxon>
        <taxon>Streptophyta</taxon>
        <taxon>Embryophyta</taxon>
        <taxon>Tracheophyta</taxon>
        <taxon>Spermatophyta</taxon>
        <taxon>Magnoliopsida</taxon>
        <taxon>Liliopsida</taxon>
        <taxon>Asparagales</taxon>
        <taxon>Orchidaceae</taxon>
        <taxon>Orchidoideae</taxon>
        <taxon>Orchideae</taxon>
        <taxon>Orchidinae</taxon>
        <taxon>Platanthera</taxon>
    </lineage>
</organism>
<dbReference type="PROSITE" id="PS00086">
    <property type="entry name" value="CYTOCHROME_P450"/>
    <property type="match status" value="1"/>
</dbReference>
<dbReference type="InterPro" id="IPR002401">
    <property type="entry name" value="Cyt_P450_E_grp-I"/>
</dbReference>
<dbReference type="GO" id="GO:0020037">
    <property type="term" value="F:heme binding"/>
    <property type="evidence" value="ECO:0007669"/>
    <property type="project" value="InterPro"/>
</dbReference>
<evidence type="ECO:0000256" key="8">
    <source>
        <dbReference type="PIRSR" id="PIRSR602401-1"/>
    </source>
</evidence>
<dbReference type="GO" id="GO:0004497">
    <property type="term" value="F:monooxygenase activity"/>
    <property type="evidence" value="ECO:0007669"/>
    <property type="project" value="UniProtKB-KW"/>
</dbReference>
<protein>
    <submittedName>
        <fullName evidence="10">Cytochrome P450 71D7</fullName>
    </submittedName>
</protein>
<dbReference type="InterPro" id="IPR001128">
    <property type="entry name" value="Cyt_P450"/>
</dbReference>
<evidence type="ECO:0000256" key="7">
    <source>
        <dbReference type="ARBA" id="ARBA00023033"/>
    </source>
</evidence>
<evidence type="ECO:0000256" key="5">
    <source>
        <dbReference type="ARBA" id="ARBA00023002"/>
    </source>
</evidence>
<keyword evidence="6 8" id="KW-0408">Iron</keyword>
<evidence type="ECO:0000256" key="2">
    <source>
        <dbReference type="ARBA" id="ARBA00010617"/>
    </source>
</evidence>
<dbReference type="CDD" id="cd11072">
    <property type="entry name" value="CYP71-like"/>
    <property type="match status" value="1"/>
</dbReference>
<dbReference type="InterPro" id="IPR017972">
    <property type="entry name" value="Cyt_P450_CS"/>
</dbReference>
<comment type="similarity">
    <text evidence="2 9">Belongs to the cytochrome P450 family.</text>
</comment>
<gene>
    <name evidence="10" type="primary">CYP71D7</name>
    <name evidence="10" type="ORF">KSP39_PZI021305</name>
</gene>
<evidence type="ECO:0000256" key="4">
    <source>
        <dbReference type="ARBA" id="ARBA00022723"/>
    </source>
</evidence>
<dbReference type="PANTHER" id="PTHR47955:SF19">
    <property type="entry name" value="CYTOCHROME P450 71A9-LIKE ISOFORM X1"/>
    <property type="match status" value="1"/>
</dbReference>
<comment type="cofactor">
    <cofactor evidence="1 8">
        <name>heme</name>
        <dbReference type="ChEBI" id="CHEBI:30413"/>
    </cofactor>
</comment>
<dbReference type="Pfam" id="PF00067">
    <property type="entry name" value="p450"/>
    <property type="match status" value="1"/>
</dbReference>
<evidence type="ECO:0000313" key="10">
    <source>
        <dbReference type="EMBL" id="KAK8919163.1"/>
    </source>
</evidence>
<evidence type="ECO:0000256" key="6">
    <source>
        <dbReference type="ARBA" id="ARBA00023004"/>
    </source>
</evidence>
<evidence type="ECO:0000256" key="3">
    <source>
        <dbReference type="ARBA" id="ARBA00022617"/>
    </source>
</evidence>
<evidence type="ECO:0000313" key="11">
    <source>
        <dbReference type="Proteomes" id="UP001418222"/>
    </source>
</evidence>
<name>A0AAP0AYF4_9ASPA</name>
<dbReference type="FunFam" id="1.10.630.10:FF:000043">
    <property type="entry name" value="Cytochrome P450 99A2"/>
    <property type="match status" value="1"/>
</dbReference>
<comment type="caution">
    <text evidence="10">The sequence shown here is derived from an EMBL/GenBank/DDBJ whole genome shotgun (WGS) entry which is preliminary data.</text>
</comment>
<feature type="binding site" description="axial binding residue" evidence="8">
    <location>
        <position position="447"/>
    </location>
    <ligand>
        <name>heme</name>
        <dbReference type="ChEBI" id="CHEBI:30413"/>
    </ligand>
    <ligandPart>
        <name>Fe</name>
        <dbReference type="ChEBI" id="CHEBI:18248"/>
    </ligandPart>
</feature>
<dbReference type="GO" id="GO:0016705">
    <property type="term" value="F:oxidoreductase activity, acting on paired donors, with incorporation or reduction of molecular oxygen"/>
    <property type="evidence" value="ECO:0007669"/>
    <property type="project" value="InterPro"/>
</dbReference>
<dbReference type="PANTHER" id="PTHR47955">
    <property type="entry name" value="CYTOCHROME P450 FAMILY 71 PROTEIN"/>
    <property type="match status" value="1"/>
</dbReference>